<dbReference type="OrthoDB" id="1667378at2"/>
<accession>A0A0R2KRG7</accession>
<dbReference type="AlphaFoldDB" id="A0A0R2KRG7"/>
<dbReference type="RefSeq" id="WP_035463607.1">
    <property type="nucleotide sequence ID" value="NZ_JQBZ01000025.1"/>
</dbReference>
<comment type="caution">
    <text evidence="1">The sequence shown here is derived from an EMBL/GenBank/DDBJ whole genome shotgun (WGS) entry which is preliminary data.</text>
</comment>
<protein>
    <recommendedName>
        <fullName evidence="3">rRNA biogenesis protein rrp5</fullName>
    </recommendedName>
</protein>
<evidence type="ECO:0008006" key="3">
    <source>
        <dbReference type="Google" id="ProtNLM"/>
    </source>
</evidence>
<proteinExistence type="predicted"/>
<organism evidence="1 2">
    <name type="scientific">Ligilactobacillus ceti DSM 22408</name>
    <dbReference type="NCBI Taxonomy" id="1122146"/>
    <lineage>
        <taxon>Bacteria</taxon>
        <taxon>Bacillati</taxon>
        <taxon>Bacillota</taxon>
        <taxon>Bacilli</taxon>
        <taxon>Lactobacillales</taxon>
        <taxon>Lactobacillaceae</taxon>
        <taxon>Ligilactobacillus</taxon>
    </lineage>
</organism>
<dbReference type="PATRIC" id="fig|1122146.4.peg.698"/>
<gene>
    <name evidence="1" type="ORF">IV53_GL000675</name>
</gene>
<evidence type="ECO:0000313" key="2">
    <source>
        <dbReference type="Proteomes" id="UP000051500"/>
    </source>
</evidence>
<dbReference type="STRING" id="1122146.IV53_GL000675"/>
<dbReference type="EMBL" id="JQBZ01000025">
    <property type="protein sequence ID" value="KRN88708.1"/>
    <property type="molecule type" value="Genomic_DNA"/>
</dbReference>
<name>A0A0R2KRG7_9LACO</name>
<reference evidence="1 2" key="1">
    <citation type="journal article" date="2015" name="Genome Announc.">
        <title>Expanding the biotechnology potential of lactobacilli through comparative genomics of 213 strains and associated genera.</title>
        <authorList>
            <person name="Sun Z."/>
            <person name="Harris H.M."/>
            <person name="McCann A."/>
            <person name="Guo C."/>
            <person name="Argimon S."/>
            <person name="Zhang W."/>
            <person name="Yang X."/>
            <person name="Jeffery I.B."/>
            <person name="Cooney J.C."/>
            <person name="Kagawa T.F."/>
            <person name="Liu W."/>
            <person name="Song Y."/>
            <person name="Salvetti E."/>
            <person name="Wrobel A."/>
            <person name="Rasinkangas P."/>
            <person name="Parkhill J."/>
            <person name="Rea M.C."/>
            <person name="O'Sullivan O."/>
            <person name="Ritari J."/>
            <person name="Douillard F.P."/>
            <person name="Paul Ross R."/>
            <person name="Yang R."/>
            <person name="Briner A.E."/>
            <person name="Felis G.E."/>
            <person name="de Vos W.M."/>
            <person name="Barrangou R."/>
            <person name="Klaenhammer T.R."/>
            <person name="Caufield P.W."/>
            <person name="Cui Y."/>
            <person name="Zhang H."/>
            <person name="O'Toole P.W."/>
        </authorList>
    </citation>
    <scope>NUCLEOTIDE SEQUENCE [LARGE SCALE GENOMIC DNA]</scope>
    <source>
        <strain evidence="1 2">DSM 22408</strain>
    </source>
</reference>
<evidence type="ECO:0000313" key="1">
    <source>
        <dbReference type="EMBL" id="KRN88708.1"/>
    </source>
</evidence>
<keyword evidence="2" id="KW-1185">Reference proteome</keyword>
<dbReference type="eggNOG" id="ENOG5030SNQ">
    <property type="taxonomic scope" value="Bacteria"/>
</dbReference>
<dbReference type="Proteomes" id="UP000051500">
    <property type="component" value="Unassembled WGS sequence"/>
</dbReference>
<sequence>MGKVKDLSVIAEELKKCSQTLDLITSDLLSLTSGKAIKEEEEIPTLEDVRKVLAEKSKLGFTPQIKEIINSFNANKLSEVNPSDYLELLNKVRGLE</sequence>